<gene>
    <name evidence="3" type="ORF">HMPREF0769_10755</name>
</gene>
<dbReference type="Gene3D" id="1.10.1660.10">
    <property type="match status" value="1"/>
</dbReference>
<dbReference type="Pfam" id="PF13411">
    <property type="entry name" value="MerR_1"/>
    <property type="match status" value="1"/>
</dbReference>
<dbReference type="PANTHER" id="PTHR30204">
    <property type="entry name" value="REDOX-CYCLING DRUG-SENSING TRANSCRIPTIONAL ACTIVATOR SOXR"/>
    <property type="match status" value="1"/>
</dbReference>
<protein>
    <submittedName>
        <fullName evidence="3">Transcriptional regulator, MerR family</fullName>
    </submittedName>
</protein>
<dbReference type="AlphaFoldDB" id="A0A0E1XD76"/>
<sequence length="95" mass="11349">MAYTYTLKDIIEITGVTKRTLHYYDEIGLLVPNKNDKNYRVYKQQDLEKLQKILILKSFDFDIAKIKQYISYDNEQLRKLLSEQVSKLDKKISDL</sequence>
<dbReference type="SUPFAM" id="SSF46955">
    <property type="entry name" value="Putative DNA-binding domain"/>
    <property type="match status" value="1"/>
</dbReference>
<dbReference type="Proteomes" id="UP000003455">
    <property type="component" value="Chromosome"/>
</dbReference>
<evidence type="ECO:0000256" key="1">
    <source>
        <dbReference type="ARBA" id="ARBA00023125"/>
    </source>
</evidence>
<dbReference type="InterPro" id="IPR000551">
    <property type="entry name" value="MerR-type_HTH_dom"/>
</dbReference>
<dbReference type="HOGENOM" id="CLU_060077_10_0_9"/>
<dbReference type="GO" id="GO:0003677">
    <property type="term" value="F:DNA binding"/>
    <property type="evidence" value="ECO:0007669"/>
    <property type="project" value="UniProtKB-KW"/>
</dbReference>
<comment type="caution">
    <text evidence="3">The sequence shown here is derived from an EMBL/GenBank/DDBJ whole genome shotgun (WGS) entry which is preliminary data.</text>
</comment>
<feature type="domain" description="HTH merR-type" evidence="2">
    <location>
        <begin position="4"/>
        <end position="72"/>
    </location>
</feature>
<dbReference type="PROSITE" id="PS50937">
    <property type="entry name" value="HTH_MERR_2"/>
    <property type="match status" value="1"/>
</dbReference>
<proteinExistence type="predicted"/>
<accession>A0A0E1XD76</accession>
<dbReference type="CDD" id="cd01106">
    <property type="entry name" value="HTH_TipAL-Mta"/>
    <property type="match status" value="1"/>
</dbReference>
<dbReference type="SMART" id="SM00422">
    <property type="entry name" value="HTH_MERR"/>
    <property type="match status" value="1"/>
</dbReference>
<dbReference type="EMBL" id="ACJA02000001">
    <property type="protein sequence ID" value="EFH96753.1"/>
    <property type="molecule type" value="Genomic_DNA"/>
</dbReference>
<name>A0A0E1XD76_STAAU</name>
<evidence type="ECO:0000259" key="2">
    <source>
        <dbReference type="PROSITE" id="PS50937"/>
    </source>
</evidence>
<dbReference type="InterPro" id="IPR047057">
    <property type="entry name" value="MerR_fam"/>
</dbReference>
<keyword evidence="1" id="KW-0238">DNA-binding</keyword>
<dbReference type="PANTHER" id="PTHR30204:SF96">
    <property type="entry name" value="CHROMOSOME-ANCHORING PROTEIN RACA"/>
    <property type="match status" value="1"/>
</dbReference>
<reference evidence="3" key="1">
    <citation type="submission" date="2010-05" db="EMBL/GenBank/DDBJ databases">
        <authorList>
            <person name="Muzny D."/>
            <person name="Qin X."/>
            <person name="Buhay C."/>
            <person name="Dugan-Rocha S."/>
            <person name="Ding Y."/>
            <person name="Chen G."/>
            <person name="Hawes A."/>
            <person name="Holder M."/>
            <person name="Jhangiani S."/>
            <person name="Johnson A."/>
            <person name="Khan Z."/>
            <person name="Li Z."/>
            <person name="Liu W."/>
            <person name="Liu X."/>
            <person name="Perez L."/>
            <person name="Shen H."/>
            <person name="Wang Q."/>
            <person name="Watt J."/>
            <person name="Xi L."/>
            <person name="Xin Y."/>
            <person name="Zhou J."/>
            <person name="Deng J."/>
            <person name="Jiang H."/>
            <person name="Liu Y."/>
            <person name="Qu J."/>
            <person name="Song X.-Z."/>
            <person name="Zhang L."/>
            <person name="Villasana D."/>
            <person name="Johnson A."/>
            <person name="Liu J."/>
            <person name="Liyanage D."/>
            <person name="Lorensuhewa L."/>
            <person name="Robinson T."/>
            <person name="Song A."/>
            <person name="Song B.-B."/>
            <person name="Dinh H."/>
            <person name="Thornton R."/>
            <person name="Coyle M."/>
            <person name="Francisco L."/>
            <person name="Jackson L."/>
            <person name="Javaid M."/>
            <person name="Korchina V."/>
            <person name="Kovar C."/>
            <person name="Mata R."/>
            <person name="Mathew T."/>
            <person name="Ngo R."/>
            <person name="Nguyen L."/>
            <person name="Nguyen N."/>
            <person name="Okwuonu G."/>
            <person name="Ongeri F."/>
            <person name="Pham C."/>
            <person name="Simmons D."/>
            <person name="Wilczek-Boney K."/>
            <person name="Hale W."/>
            <person name="Jakkamsetti A."/>
            <person name="Pham P."/>
            <person name="Ruth R."/>
            <person name="San Lucas F."/>
            <person name="Warren J."/>
            <person name="Zhang J."/>
            <person name="Zhao Z."/>
            <person name="Zhou C."/>
            <person name="Zhu D."/>
            <person name="Lee S."/>
            <person name="Bess C."/>
            <person name="Blankenburg K."/>
            <person name="Forbes L."/>
            <person name="Fu Q."/>
            <person name="Gubbala S."/>
            <person name="Hirani K."/>
            <person name="Jayaseelan J.C."/>
            <person name="Lara F."/>
            <person name="Munidasa M."/>
            <person name="Palculict T."/>
            <person name="Patil S."/>
            <person name="Pu L.-L."/>
            <person name="Saada N."/>
            <person name="Tang L."/>
            <person name="Weissenberger G."/>
            <person name="Zhu Y."/>
            <person name="Hemphill L."/>
            <person name="Shang Y."/>
            <person name="Youmans B."/>
            <person name="Ayvaz T."/>
            <person name="Ross M."/>
            <person name="Santibanez J."/>
            <person name="Aqrawi P."/>
            <person name="Gross S."/>
            <person name="Joshi V."/>
            <person name="Fowler G."/>
            <person name="Nazareth L."/>
            <person name="Reid J."/>
            <person name="Worley K."/>
            <person name="Petrosino J."/>
            <person name="Highlander S."/>
            <person name="Gibbs R."/>
        </authorList>
    </citation>
    <scope>NUCLEOTIDE SEQUENCE [LARGE SCALE GENOMIC DNA]</scope>
    <source>
        <strain evidence="3">MN8</strain>
    </source>
</reference>
<organism evidence="3">
    <name type="scientific">Staphylococcus aureus subsp. aureus MN8</name>
    <dbReference type="NCBI Taxonomy" id="548470"/>
    <lineage>
        <taxon>Bacteria</taxon>
        <taxon>Bacillati</taxon>
        <taxon>Bacillota</taxon>
        <taxon>Bacilli</taxon>
        <taxon>Bacillales</taxon>
        <taxon>Staphylococcaceae</taxon>
        <taxon>Staphylococcus</taxon>
    </lineage>
</organism>
<dbReference type="GO" id="GO:0003700">
    <property type="term" value="F:DNA-binding transcription factor activity"/>
    <property type="evidence" value="ECO:0007669"/>
    <property type="project" value="InterPro"/>
</dbReference>
<evidence type="ECO:0000313" key="3">
    <source>
        <dbReference type="EMBL" id="EFH96753.1"/>
    </source>
</evidence>
<dbReference type="InterPro" id="IPR009061">
    <property type="entry name" value="DNA-bd_dom_put_sf"/>
</dbReference>